<name>A0A845B0P3_9SPHN</name>
<proteinExistence type="predicted"/>
<accession>A0A845B0P3</accession>
<dbReference type="OrthoDB" id="7585827at2"/>
<comment type="caution">
    <text evidence="2">The sequence shown here is derived from an EMBL/GenBank/DDBJ whole genome shotgun (WGS) entry which is preliminary data.</text>
</comment>
<evidence type="ECO:0000313" key="2">
    <source>
        <dbReference type="EMBL" id="MXP45303.1"/>
    </source>
</evidence>
<feature type="transmembrane region" description="Helical" evidence="1">
    <location>
        <begin position="15"/>
        <end position="33"/>
    </location>
</feature>
<dbReference type="RefSeq" id="WP_160756918.1">
    <property type="nucleotide sequence ID" value="NZ_WTYL01000003.1"/>
</dbReference>
<organism evidence="2 3">
    <name type="scientific">Allopontixanthobacter sediminis</name>
    <dbReference type="NCBI Taxonomy" id="1689985"/>
    <lineage>
        <taxon>Bacteria</taxon>
        <taxon>Pseudomonadati</taxon>
        <taxon>Pseudomonadota</taxon>
        <taxon>Alphaproteobacteria</taxon>
        <taxon>Sphingomonadales</taxon>
        <taxon>Erythrobacteraceae</taxon>
        <taxon>Allopontixanthobacter</taxon>
    </lineage>
</organism>
<keyword evidence="1" id="KW-0812">Transmembrane</keyword>
<dbReference type="Proteomes" id="UP000431922">
    <property type="component" value="Unassembled WGS sequence"/>
</dbReference>
<keyword evidence="1" id="KW-0472">Membrane</keyword>
<dbReference type="AlphaFoldDB" id="A0A845B0P3"/>
<dbReference type="EMBL" id="WTYL01000003">
    <property type="protein sequence ID" value="MXP45303.1"/>
    <property type="molecule type" value="Genomic_DNA"/>
</dbReference>
<gene>
    <name evidence="2" type="ORF">GRI65_12675</name>
</gene>
<protein>
    <submittedName>
        <fullName evidence="2">Uncharacterized protein</fullName>
    </submittedName>
</protein>
<evidence type="ECO:0000256" key="1">
    <source>
        <dbReference type="SAM" id="Phobius"/>
    </source>
</evidence>
<evidence type="ECO:0000313" key="3">
    <source>
        <dbReference type="Proteomes" id="UP000431922"/>
    </source>
</evidence>
<keyword evidence="3" id="KW-1185">Reference proteome</keyword>
<keyword evidence="1" id="KW-1133">Transmembrane helix</keyword>
<sequence>MSVHEFLTFASEADIVGLWGLAMLVLAVVSLIAERRRMKRTRIDRIGWVPWTNIFMISAIIGMGLLALAAKGILAG</sequence>
<feature type="transmembrane region" description="Helical" evidence="1">
    <location>
        <begin position="54"/>
        <end position="74"/>
    </location>
</feature>
<reference evidence="2 3" key="1">
    <citation type="submission" date="2019-12" db="EMBL/GenBank/DDBJ databases">
        <title>Genomic-based taxomic classification of the family Erythrobacteraceae.</title>
        <authorList>
            <person name="Xu L."/>
        </authorList>
    </citation>
    <scope>NUCLEOTIDE SEQUENCE [LARGE SCALE GENOMIC DNA]</scope>
    <source>
        <strain evidence="2 3">KCTC 42453</strain>
    </source>
</reference>